<dbReference type="InterPro" id="IPR035901">
    <property type="entry name" value="GIY-YIG_endonuc_sf"/>
</dbReference>
<dbReference type="AlphaFoldDB" id="A0A026WGQ0"/>
<gene>
    <name evidence="1" type="ORF">X777_05214</name>
</gene>
<dbReference type="Gene3D" id="3.40.1440.10">
    <property type="entry name" value="GIY-YIG endonuclease"/>
    <property type="match status" value="1"/>
</dbReference>
<evidence type="ECO:0000313" key="2">
    <source>
        <dbReference type="Proteomes" id="UP000053097"/>
    </source>
</evidence>
<dbReference type="EMBL" id="KK107216">
    <property type="protein sequence ID" value="EZA55210.1"/>
    <property type="molecule type" value="Genomic_DNA"/>
</dbReference>
<dbReference type="Proteomes" id="UP000053097">
    <property type="component" value="Unassembled WGS sequence"/>
</dbReference>
<evidence type="ECO:0008006" key="3">
    <source>
        <dbReference type="Google" id="ProtNLM"/>
    </source>
</evidence>
<accession>A0A026WGQ0</accession>
<evidence type="ECO:0000313" key="1">
    <source>
        <dbReference type="EMBL" id="EZA55210.1"/>
    </source>
</evidence>
<feature type="non-terminal residue" evidence="1">
    <location>
        <position position="1"/>
    </location>
</feature>
<proteinExistence type="predicted"/>
<dbReference type="OrthoDB" id="10053386at2759"/>
<name>A0A026WGQ0_OOCBI</name>
<dbReference type="CDD" id="cd10442">
    <property type="entry name" value="GIY-YIG_PLEs"/>
    <property type="match status" value="1"/>
</dbReference>
<keyword evidence="2" id="KW-1185">Reference proteome</keyword>
<dbReference type="OMA" id="RINCINC"/>
<reference evidence="1 2" key="1">
    <citation type="journal article" date="2014" name="Curr. Biol.">
        <title>The genome of the clonal raider ant Cerapachys biroi.</title>
        <authorList>
            <person name="Oxley P.R."/>
            <person name="Ji L."/>
            <person name="Fetter-Pruneda I."/>
            <person name="McKenzie S.K."/>
            <person name="Li C."/>
            <person name="Hu H."/>
            <person name="Zhang G."/>
            <person name="Kronauer D.J."/>
        </authorList>
    </citation>
    <scope>NUCLEOTIDE SEQUENCE [LARGE SCALE GENOMIC DNA]</scope>
</reference>
<organism evidence="1 2">
    <name type="scientific">Ooceraea biroi</name>
    <name type="common">Clonal raider ant</name>
    <name type="synonym">Cerapachys biroi</name>
    <dbReference type="NCBI Taxonomy" id="2015173"/>
    <lineage>
        <taxon>Eukaryota</taxon>
        <taxon>Metazoa</taxon>
        <taxon>Ecdysozoa</taxon>
        <taxon>Arthropoda</taxon>
        <taxon>Hexapoda</taxon>
        <taxon>Insecta</taxon>
        <taxon>Pterygota</taxon>
        <taxon>Neoptera</taxon>
        <taxon>Endopterygota</taxon>
        <taxon>Hymenoptera</taxon>
        <taxon>Apocrita</taxon>
        <taxon>Aculeata</taxon>
        <taxon>Formicoidea</taxon>
        <taxon>Formicidae</taxon>
        <taxon>Dorylinae</taxon>
        <taxon>Ooceraea</taxon>
    </lineage>
</organism>
<protein>
    <recommendedName>
        <fullName evidence="3">GIY-YIG domain-containing protein</fullName>
    </recommendedName>
</protein>
<sequence>VQRTLRRFIKTGKDPIAKSSQCNVVYKIFYSDCDASYIGQTKRQLNTRVTEHRKDINKRSGTPSVTSTHRFEFGHDFDWEDVKVVNTEISYRKRLISEMINIKKQVNSLNLQSDTESLPAEYLPMGAFQQATQATRCDTESTKVLSYNDTRRHNATQLRSKVEIVVS</sequence>